<reference evidence="1 2" key="1">
    <citation type="submission" date="2020-12" db="EMBL/GenBank/DDBJ databases">
        <title>Novel Thalassolituus-related marine hydrocarbonoclastic bacteria mediated algae-derived hydrocarbons mineralization in twilight zone of the northern South China Sea.</title>
        <authorList>
            <person name="Dong C."/>
        </authorList>
    </citation>
    <scope>NUCLEOTIDE SEQUENCE [LARGE SCALE GENOMIC DNA]</scope>
    <source>
        <strain evidence="1 2">IMCC1826</strain>
    </source>
</reference>
<dbReference type="Proteomes" id="UP000714380">
    <property type="component" value="Unassembled WGS sequence"/>
</dbReference>
<proteinExistence type="predicted"/>
<organism evidence="1 2">
    <name type="scientific">Thalassolituus marinus</name>
    <dbReference type="NCBI Taxonomy" id="671053"/>
    <lineage>
        <taxon>Bacteria</taxon>
        <taxon>Pseudomonadati</taxon>
        <taxon>Pseudomonadota</taxon>
        <taxon>Gammaproteobacteria</taxon>
        <taxon>Oceanospirillales</taxon>
        <taxon>Oceanospirillaceae</taxon>
        <taxon>Thalassolituus</taxon>
    </lineage>
</organism>
<evidence type="ECO:0000313" key="1">
    <source>
        <dbReference type="EMBL" id="MCA6064272.1"/>
    </source>
</evidence>
<dbReference type="RefSeq" id="WP_225675088.1">
    <property type="nucleotide sequence ID" value="NZ_JAEDAH010000059.1"/>
</dbReference>
<name>A0ABS7ZRP0_9GAMM</name>
<keyword evidence="2" id="KW-1185">Reference proteome</keyword>
<dbReference type="EMBL" id="JAEDAH010000059">
    <property type="protein sequence ID" value="MCA6064272.1"/>
    <property type="molecule type" value="Genomic_DNA"/>
</dbReference>
<gene>
    <name evidence="1" type="ORF">I9W95_11705</name>
</gene>
<evidence type="ECO:0000313" key="2">
    <source>
        <dbReference type="Proteomes" id="UP000714380"/>
    </source>
</evidence>
<protein>
    <submittedName>
        <fullName evidence="1">Uncharacterized protein</fullName>
    </submittedName>
</protein>
<sequence>MNANAVHQPLWARTHATQQKPLLLSVSTDSSGNPLLGLEQDIANPDQRYPQEQWLNDYLDLGLEEAANAGNKGLKPLQESWLIRLYATLRSAAVCPAAPQSWRQLCFDYLYQPFFALQDMYQQSPVNRTKLYSLRREFAALERILQCD</sequence>
<comment type="caution">
    <text evidence="1">The sequence shown here is derived from an EMBL/GenBank/DDBJ whole genome shotgun (WGS) entry which is preliminary data.</text>
</comment>
<accession>A0ABS7ZRP0</accession>